<evidence type="ECO:0000256" key="1">
    <source>
        <dbReference type="SAM" id="SignalP"/>
    </source>
</evidence>
<dbReference type="EMBL" id="JAZKLI010000001">
    <property type="protein sequence ID" value="MEE9683768.1"/>
    <property type="molecule type" value="Genomic_DNA"/>
</dbReference>
<dbReference type="RefSeq" id="WP_331389525.1">
    <property type="nucleotide sequence ID" value="NZ_JAZKLB010000001.1"/>
</dbReference>
<protein>
    <recommendedName>
        <fullName evidence="4">DUF3828 domain-containing protein</fullName>
    </recommendedName>
</protein>
<accession>A0ABU7U9Z0</accession>
<dbReference type="Gene3D" id="3.10.450.50">
    <property type="match status" value="1"/>
</dbReference>
<comment type="caution">
    <text evidence="2">The sequence shown here is derived from an EMBL/GenBank/DDBJ whole genome shotgun (WGS) entry which is preliminary data.</text>
</comment>
<name>A0ABU7U9Z0_LELAM</name>
<proteinExistence type="predicted"/>
<dbReference type="Proteomes" id="UP001335910">
    <property type="component" value="Unassembled WGS sequence"/>
</dbReference>
<evidence type="ECO:0008006" key="4">
    <source>
        <dbReference type="Google" id="ProtNLM"/>
    </source>
</evidence>
<sequence>MKNYLLAFCLLSPVAFAGQSDAIDRAVEFNRWYVSQIAKDVFPITDGHEIDKFVTASTMKKLRHTQEPGYGEDESNVFYDSDLFIKAQDIGDDWPQNINAIAGDSDPVCINVYVAFGKKQDHIVIDCMIKENGAWKVQSVAAVEFSKNLTDLK</sequence>
<keyword evidence="3" id="KW-1185">Reference proteome</keyword>
<keyword evidence="1" id="KW-0732">Signal</keyword>
<feature type="chain" id="PRO_5045765958" description="DUF3828 domain-containing protein" evidence="1">
    <location>
        <begin position="18"/>
        <end position="153"/>
    </location>
</feature>
<organism evidence="2 3">
    <name type="scientific">Lelliottia amnigena</name>
    <name type="common">Enterobacter amnigenus</name>
    <dbReference type="NCBI Taxonomy" id="61646"/>
    <lineage>
        <taxon>Bacteria</taxon>
        <taxon>Pseudomonadati</taxon>
        <taxon>Pseudomonadota</taxon>
        <taxon>Gammaproteobacteria</taxon>
        <taxon>Enterobacterales</taxon>
        <taxon>Enterobacteriaceae</taxon>
        <taxon>Lelliottia</taxon>
    </lineage>
</organism>
<gene>
    <name evidence="2" type="ORF">V4839_09775</name>
</gene>
<evidence type="ECO:0000313" key="2">
    <source>
        <dbReference type="EMBL" id="MEE9683768.1"/>
    </source>
</evidence>
<feature type="signal peptide" evidence="1">
    <location>
        <begin position="1"/>
        <end position="17"/>
    </location>
</feature>
<evidence type="ECO:0000313" key="3">
    <source>
        <dbReference type="Proteomes" id="UP001335910"/>
    </source>
</evidence>
<reference evidence="2 3" key="1">
    <citation type="submission" date="2023-10" db="EMBL/GenBank/DDBJ databases">
        <title>Wastewater isolates of ESBL- and carbapenemase-producing Gram-negative bacteria from New Zealand.</title>
        <authorList>
            <person name="Straub C."/>
            <person name="Weaver L."/>
            <person name="Cornelius A."/>
            <person name="Mcgill E."/>
            <person name="Dyet K."/>
            <person name="White L."/>
            <person name="Pattis I."/>
        </authorList>
    </citation>
    <scope>NUCLEOTIDE SEQUENCE [LARGE SCALE GENOMIC DNA]</scope>
    <source>
        <strain evidence="2 3">ESBL35</strain>
    </source>
</reference>